<accession>A0A242KDL0</accession>
<organism evidence="2">
    <name type="scientific">Candidatus Enterococcus clewellii</name>
    <dbReference type="NCBI Taxonomy" id="1834193"/>
    <lineage>
        <taxon>Bacteria</taxon>
        <taxon>Bacillati</taxon>
        <taxon>Bacillota</taxon>
        <taxon>Bacilli</taxon>
        <taxon>Lactobacillales</taxon>
        <taxon>Enterococcaceae</taxon>
        <taxon>Enterococcus</taxon>
    </lineage>
</organism>
<dbReference type="InterPro" id="IPR001387">
    <property type="entry name" value="Cro/C1-type_HTH"/>
</dbReference>
<dbReference type="RefSeq" id="WP_086348051.1">
    <property type="nucleotide sequence ID" value="NZ_CP147247.1"/>
</dbReference>
<proteinExistence type="predicted"/>
<evidence type="ECO:0000313" key="3">
    <source>
        <dbReference type="EMBL" id="WYJ89227.1"/>
    </source>
</evidence>
<sequence>MSVNLIEVGNRIKHIRKKHNYSMAAFAKLVGNSSASTVNNWEKGNNLPKADRLEKIALLGNTSSDWIKYGDFNAYIQTLLNNSATITQLSDKELDQLSRHLQKKDISYEDDVQILIEAKNEFPKLFAHRYEEAVQESTALIAEEEPLYLVEKENDYRDHLLPLIDELASKSTYFSLLTKTAHLLINEDVETISFLEGK</sequence>
<dbReference type="PROSITE" id="PS50943">
    <property type="entry name" value="HTH_CROC1"/>
    <property type="match status" value="1"/>
</dbReference>
<dbReference type="EMBL" id="CP147247">
    <property type="protein sequence ID" value="WYJ89227.1"/>
    <property type="molecule type" value="Genomic_DNA"/>
</dbReference>
<reference evidence="3" key="2">
    <citation type="submission" date="2017-05" db="EMBL/GenBank/DDBJ databases">
        <authorList>
            <consortium name="The Broad Institute Genomics Platform"/>
            <consortium name="The Broad Institute Genomic Center for Infectious Diseases"/>
            <person name="Earl A."/>
            <person name="Manson A."/>
            <person name="Schwartman J."/>
            <person name="Gilmore M."/>
            <person name="Abouelleil A."/>
            <person name="Cao P."/>
            <person name="Chapman S."/>
            <person name="Cusick C."/>
            <person name="Shea T."/>
            <person name="Young S."/>
            <person name="Neafsey D."/>
            <person name="Nusbaum C."/>
            <person name="Birren B."/>
        </authorList>
    </citation>
    <scope>NUCLEOTIDE SEQUENCE</scope>
    <source>
        <strain evidence="3">9E7_DIV0242</strain>
    </source>
</reference>
<dbReference type="EMBL" id="NGMM01000001">
    <property type="protein sequence ID" value="OTP19147.1"/>
    <property type="molecule type" value="Genomic_DNA"/>
</dbReference>
<dbReference type="GO" id="GO:0003677">
    <property type="term" value="F:DNA binding"/>
    <property type="evidence" value="ECO:0007669"/>
    <property type="project" value="InterPro"/>
</dbReference>
<evidence type="ECO:0000313" key="4">
    <source>
        <dbReference type="Proteomes" id="UP000195141"/>
    </source>
</evidence>
<dbReference type="InterPro" id="IPR010982">
    <property type="entry name" value="Lambda_DNA-bd_dom_sf"/>
</dbReference>
<gene>
    <name evidence="3" type="ORF">A5888_000946</name>
    <name evidence="2" type="ORF">A5888_000961</name>
</gene>
<dbReference type="OrthoDB" id="2055733at2"/>
<reference evidence="3" key="3">
    <citation type="submission" date="2024-03" db="EMBL/GenBank/DDBJ databases">
        <title>The Genome Sequence of Enterococcus sp. DIV0242b.</title>
        <authorList>
            <consortium name="The Broad Institute Genomics Platform"/>
            <consortium name="The Broad Institute Microbial Omics Core"/>
            <consortium name="The Broad Institute Genomic Center for Infectious Diseases"/>
            <person name="Earl A."/>
            <person name="Manson A."/>
            <person name="Gilmore M."/>
            <person name="Schwartman J."/>
            <person name="Shea T."/>
            <person name="Abouelleil A."/>
            <person name="Cao P."/>
            <person name="Chapman S."/>
            <person name="Cusick C."/>
            <person name="Young S."/>
            <person name="Neafsey D."/>
            <person name="Nusbaum C."/>
            <person name="Birren B."/>
        </authorList>
    </citation>
    <scope>NUCLEOTIDE SEQUENCE</scope>
    <source>
        <strain evidence="3">9E7_DIV0242</strain>
    </source>
</reference>
<evidence type="ECO:0000259" key="1">
    <source>
        <dbReference type="PROSITE" id="PS50943"/>
    </source>
</evidence>
<protein>
    <recommendedName>
        <fullName evidence="1">HTH cro/C1-type domain-containing protein</fullName>
    </recommendedName>
</protein>
<dbReference type="Gene3D" id="1.10.260.40">
    <property type="entry name" value="lambda repressor-like DNA-binding domains"/>
    <property type="match status" value="1"/>
</dbReference>
<keyword evidence="4" id="KW-1185">Reference proteome</keyword>
<dbReference type="Pfam" id="PF01381">
    <property type="entry name" value="HTH_3"/>
    <property type="match status" value="1"/>
</dbReference>
<dbReference type="CDD" id="cd00093">
    <property type="entry name" value="HTH_XRE"/>
    <property type="match status" value="1"/>
</dbReference>
<dbReference type="AlphaFoldDB" id="A0A242KDL0"/>
<reference evidence="2" key="1">
    <citation type="submission" date="2017-05" db="EMBL/GenBank/DDBJ databases">
        <title>The Genome Sequence of Enterococcus sp. 9E7_DIV0242.</title>
        <authorList>
            <consortium name="The Broad Institute Genomics Platform"/>
            <consortium name="The Broad Institute Genomic Center for Infectious Diseases"/>
            <person name="Earl A."/>
            <person name="Manson A."/>
            <person name="Schwartman J."/>
            <person name="Gilmore M."/>
            <person name="Abouelleil A."/>
            <person name="Cao P."/>
            <person name="Chapman S."/>
            <person name="Cusick C."/>
            <person name="Shea T."/>
            <person name="Young S."/>
            <person name="Neafsey D."/>
            <person name="Nusbaum C."/>
            <person name="Birren B."/>
        </authorList>
    </citation>
    <scope>NUCLEOTIDE SEQUENCE [LARGE SCALE GENOMIC DNA]</scope>
    <source>
        <strain evidence="2">9E7_DIV0242</strain>
    </source>
</reference>
<feature type="domain" description="HTH cro/C1-type" evidence="1">
    <location>
        <begin position="12"/>
        <end position="67"/>
    </location>
</feature>
<evidence type="ECO:0000313" key="2">
    <source>
        <dbReference type="EMBL" id="OTP19147.1"/>
    </source>
</evidence>
<name>A0A242KDL0_9ENTE</name>
<dbReference type="Proteomes" id="UP000195141">
    <property type="component" value="Chromosome"/>
</dbReference>
<dbReference type="SUPFAM" id="SSF47413">
    <property type="entry name" value="lambda repressor-like DNA-binding domains"/>
    <property type="match status" value="1"/>
</dbReference>
<dbReference type="SMART" id="SM00530">
    <property type="entry name" value="HTH_XRE"/>
    <property type="match status" value="1"/>
</dbReference>